<sequence>MTEQHLSHPVIDPAVEAELKLSLQQLGFEVIDPKLTNKVADVAISGEAFSEFAGRRANLVSCRSRLELKAARATDGKLPLTDRQTDVAVDLAENVAGKSALENAARKLLDRLIPKITQL</sequence>
<dbReference type="InParanoid" id="B4D4B3"/>
<reference evidence="1 2" key="1">
    <citation type="journal article" date="2011" name="J. Bacteriol.">
        <title>Genome sequence of Chthoniobacter flavus Ellin428, an aerobic heterotrophic soil bacterium.</title>
        <authorList>
            <person name="Kant R."/>
            <person name="van Passel M.W."/>
            <person name="Palva A."/>
            <person name="Lucas S."/>
            <person name="Lapidus A."/>
            <person name="Glavina Del Rio T."/>
            <person name="Dalin E."/>
            <person name="Tice H."/>
            <person name="Bruce D."/>
            <person name="Goodwin L."/>
            <person name="Pitluck S."/>
            <person name="Larimer F.W."/>
            <person name="Land M.L."/>
            <person name="Hauser L."/>
            <person name="Sangwan P."/>
            <person name="de Vos W.M."/>
            <person name="Janssen P.H."/>
            <person name="Smidt H."/>
        </authorList>
    </citation>
    <scope>NUCLEOTIDE SEQUENCE [LARGE SCALE GENOMIC DNA]</scope>
    <source>
        <strain evidence="1 2">Ellin428</strain>
    </source>
</reference>
<dbReference type="Proteomes" id="UP000005824">
    <property type="component" value="Unassembled WGS sequence"/>
</dbReference>
<keyword evidence="2" id="KW-1185">Reference proteome</keyword>
<gene>
    <name evidence="1" type="ORF">CfE428DRAFT_3751</name>
</gene>
<comment type="caution">
    <text evidence="1">The sequence shown here is derived from an EMBL/GenBank/DDBJ whole genome shotgun (WGS) entry which is preliminary data.</text>
</comment>
<evidence type="ECO:0000313" key="2">
    <source>
        <dbReference type="Proteomes" id="UP000005824"/>
    </source>
</evidence>
<name>B4D4B3_9BACT</name>
<dbReference type="eggNOG" id="ENOG5032TPJ">
    <property type="taxonomic scope" value="Bacteria"/>
</dbReference>
<dbReference type="STRING" id="497964.CfE428DRAFT_3751"/>
<protein>
    <submittedName>
        <fullName evidence="1">Uncharacterized protein</fullName>
    </submittedName>
</protein>
<dbReference type="AlphaFoldDB" id="B4D4B3"/>
<evidence type="ECO:0000313" key="1">
    <source>
        <dbReference type="EMBL" id="EDY18714.1"/>
    </source>
</evidence>
<dbReference type="RefSeq" id="WP_006981076.1">
    <property type="nucleotide sequence ID" value="NZ_ABVL01000011.1"/>
</dbReference>
<dbReference type="EMBL" id="ABVL01000011">
    <property type="protein sequence ID" value="EDY18714.1"/>
    <property type="molecule type" value="Genomic_DNA"/>
</dbReference>
<proteinExistence type="predicted"/>
<organism evidence="1 2">
    <name type="scientific">Chthoniobacter flavus Ellin428</name>
    <dbReference type="NCBI Taxonomy" id="497964"/>
    <lineage>
        <taxon>Bacteria</taxon>
        <taxon>Pseudomonadati</taxon>
        <taxon>Verrucomicrobiota</taxon>
        <taxon>Spartobacteria</taxon>
        <taxon>Chthoniobacterales</taxon>
        <taxon>Chthoniobacteraceae</taxon>
        <taxon>Chthoniobacter</taxon>
    </lineage>
</organism>
<accession>B4D4B3</accession>